<evidence type="ECO:0000256" key="1">
    <source>
        <dbReference type="SAM" id="Coils"/>
    </source>
</evidence>
<evidence type="ECO:0000313" key="5">
    <source>
        <dbReference type="Proteomes" id="UP000538929"/>
    </source>
</evidence>
<feature type="transmembrane region" description="Helical" evidence="3">
    <location>
        <begin position="40"/>
        <end position="60"/>
    </location>
</feature>
<feature type="transmembrane region" description="Helical" evidence="3">
    <location>
        <begin position="12"/>
        <end position="34"/>
    </location>
</feature>
<evidence type="ECO:0000256" key="3">
    <source>
        <dbReference type="SAM" id="Phobius"/>
    </source>
</evidence>
<dbReference type="AlphaFoldDB" id="A0A7W3Y326"/>
<comment type="caution">
    <text evidence="4">The sequence shown here is derived from an EMBL/GenBank/DDBJ whole genome shotgun (WGS) entry which is preliminary data.</text>
</comment>
<dbReference type="EMBL" id="VKHT01000679">
    <property type="protein sequence ID" value="MBB0245965.1"/>
    <property type="molecule type" value="Genomic_DNA"/>
</dbReference>
<protein>
    <recommendedName>
        <fullName evidence="6">Secreted protein</fullName>
    </recommendedName>
</protein>
<organism evidence="4 5">
    <name type="scientific">Streptomyces alkaliphilus</name>
    <dbReference type="NCBI Taxonomy" id="1472722"/>
    <lineage>
        <taxon>Bacteria</taxon>
        <taxon>Bacillati</taxon>
        <taxon>Actinomycetota</taxon>
        <taxon>Actinomycetes</taxon>
        <taxon>Kitasatosporales</taxon>
        <taxon>Streptomycetaceae</taxon>
        <taxon>Streptomyces</taxon>
    </lineage>
</organism>
<feature type="non-terminal residue" evidence="4">
    <location>
        <position position="289"/>
    </location>
</feature>
<keyword evidence="5" id="KW-1185">Reference proteome</keyword>
<feature type="region of interest" description="Disordered" evidence="2">
    <location>
        <begin position="203"/>
        <end position="289"/>
    </location>
</feature>
<keyword evidence="1" id="KW-0175">Coiled coil</keyword>
<evidence type="ECO:0008006" key="6">
    <source>
        <dbReference type="Google" id="ProtNLM"/>
    </source>
</evidence>
<gene>
    <name evidence="4" type="ORF">FNQ90_18095</name>
</gene>
<sequence length="289" mass="29942">MARGRHRHAPLHRVAVPAGVGGFAALCAATALFVGGAPTWLLRLLAVLAALSAVVGAILLRAWDSEAGRRVAKERAAGAALSWRLDERQAELEEAQELVASLEEKVRAKRAELGRLRGEHADLLRRYARAENDRAHALEGRRRLALEAARPVPVLEGAAGNTGDPADVDGGPEGVAGTEGATSDAPGPGAELYRRALSALNSLTPRTASSEPVRGSATADAERTGGADGSARERSRAGGRLRGKGFDFFGTAARPRRVPGAPSSGPVTPENPEGDPVGSEADPDPAPIP</sequence>
<feature type="coiled-coil region" evidence="1">
    <location>
        <begin position="85"/>
        <end position="133"/>
    </location>
</feature>
<reference evidence="5" key="1">
    <citation type="submission" date="2019-10" db="EMBL/GenBank/DDBJ databases">
        <title>Streptomyces sp. nov., a novel actinobacterium isolated from alkaline environment.</title>
        <authorList>
            <person name="Golinska P."/>
        </authorList>
    </citation>
    <scope>NUCLEOTIDE SEQUENCE [LARGE SCALE GENOMIC DNA]</scope>
    <source>
        <strain evidence="5">DSM 42118</strain>
    </source>
</reference>
<evidence type="ECO:0000313" key="4">
    <source>
        <dbReference type="EMBL" id="MBB0245965.1"/>
    </source>
</evidence>
<feature type="region of interest" description="Disordered" evidence="2">
    <location>
        <begin position="155"/>
        <end position="189"/>
    </location>
</feature>
<accession>A0A7W3Y326</accession>
<name>A0A7W3Y326_9ACTN</name>
<keyword evidence="3" id="KW-0812">Transmembrane</keyword>
<evidence type="ECO:0000256" key="2">
    <source>
        <dbReference type="SAM" id="MobiDB-lite"/>
    </source>
</evidence>
<keyword evidence="3" id="KW-0472">Membrane</keyword>
<keyword evidence="3" id="KW-1133">Transmembrane helix</keyword>
<feature type="compositionally biased region" description="Basic and acidic residues" evidence="2">
    <location>
        <begin position="220"/>
        <end position="236"/>
    </location>
</feature>
<dbReference type="RefSeq" id="WP_182607379.1">
    <property type="nucleotide sequence ID" value="NZ_VKHT01000679.1"/>
</dbReference>
<proteinExistence type="predicted"/>
<dbReference type="Proteomes" id="UP000538929">
    <property type="component" value="Unassembled WGS sequence"/>
</dbReference>